<dbReference type="EMBL" id="CP129946">
    <property type="protein sequence ID" value="WWA74336.1"/>
    <property type="molecule type" value="Genomic_DNA"/>
</dbReference>
<comment type="similarity">
    <text evidence="2 3">Belongs to the LOG family.</text>
</comment>
<evidence type="ECO:0000313" key="4">
    <source>
        <dbReference type="EMBL" id="WWA74336.1"/>
    </source>
</evidence>
<gene>
    <name evidence="4" type="ORF">QYQ93_15960</name>
</gene>
<protein>
    <recommendedName>
        <fullName evidence="3">Cytokinin riboside 5'-monophosphate phosphoribohydrolase</fullName>
        <ecNumber evidence="3">3.2.2.n1</ecNumber>
    </recommendedName>
</protein>
<dbReference type="Pfam" id="PF03641">
    <property type="entry name" value="Lysine_decarbox"/>
    <property type="match status" value="1"/>
</dbReference>
<name>A0ABZ2DE63_9PSED</name>
<dbReference type="PANTHER" id="PTHR31223:SF70">
    <property type="entry name" value="LOG FAMILY PROTEIN YJL055W"/>
    <property type="match status" value="1"/>
</dbReference>
<organism evidence="4 5">
    <name type="scientific">Pseudomonas khavaziana</name>
    <dbReference type="NCBI Taxonomy" id="2842351"/>
    <lineage>
        <taxon>Bacteria</taxon>
        <taxon>Pseudomonadati</taxon>
        <taxon>Pseudomonadota</taxon>
        <taxon>Gammaproteobacteria</taxon>
        <taxon>Pseudomonadales</taxon>
        <taxon>Pseudomonadaceae</taxon>
        <taxon>Pseudomonas</taxon>
    </lineage>
</organism>
<dbReference type="InterPro" id="IPR005269">
    <property type="entry name" value="LOG"/>
</dbReference>
<sequence>MPTLLHSVAVFCGTNFGSNPEYAQGAQALGREIARRGIRLVYGGTHKGLMGVVADAALAEGGEVVGIITLLLHERGHSHAGLTQHEVTQDMRSRKTRMSDYADAFIALPGGLGTLEELFEAATLTQVGEHHKGVACLNTAGFFNPVRSLFDHAVKEGFMKVEHSQMLMFNEHPGALIDALERWQAPVVSKLIEPMAK</sequence>
<evidence type="ECO:0000256" key="1">
    <source>
        <dbReference type="ARBA" id="ARBA00000274"/>
    </source>
</evidence>
<dbReference type="Gene3D" id="3.40.50.450">
    <property type="match status" value="1"/>
</dbReference>
<dbReference type="PANTHER" id="PTHR31223">
    <property type="entry name" value="LOG FAMILY PROTEIN YJL055W"/>
    <property type="match status" value="1"/>
</dbReference>
<keyword evidence="3" id="KW-0203">Cytokinin biosynthesis</keyword>
<comment type="catalytic activity">
    <reaction evidence="1">
        <text>AMP + H2O = D-ribose 5-phosphate + adenine</text>
        <dbReference type="Rhea" id="RHEA:20129"/>
        <dbReference type="ChEBI" id="CHEBI:15377"/>
        <dbReference type="ChEBI" id="CHEBI:16708"/>
        <dbReference type="ChEBI" id="CHEBI:78346"/>
        <dbReference type="ChEBI" id="CHEBI:456215"/>
        <dbReference type="EC" id="3.2.2.4"/>
    </reaction>
</comment>
<keyword evidence="3" id="KW-0378">Hydrolase</keyword>
<proteinExistence type="inferred from homology"/>
<accession>A0ABZ2DE63</accession>
<dbReference type="RefSeq" id="WP_338475014.1">
    <property type="nucleotide sequence ID" value="NZ_CP129946.1"/>
</dbReference>
<reference evidence="4 5" key="1">
    <citation type="submission" date="2023-07" db="EMBL/GenBank/DDBJ databases">
        <title>Plant endophyte Pseudomonas khavaziana can be used to control wheat stem rot.</title>
        <authorList>
            <person name="Guo S."/>
            <person name="Shen X."/>
        </authorList>
    </citation>
    <scope>NUCLEOTIDE SEQUENCE [LARGE SCALE GENOMIC DNA]</scope>
    <source>
        <strain evidence="4 5">SR9</strain>
    </source>
</reference>
<dbReference type="SUPFAM" id="SSF102405">
    <property type="entry name" value="MCP/YpsA-like"/>
    <property type="match status" value="1"/>
</dbReference>
<dbReference type="EC" id="3.2.2.n1" evidence="3"/>
<evidence type="ECO:0000256" key="3">
    <source>
        <dbReference type="RuleBase" id="RU363015"/>
    </source>
</evidence>
<evidence type="ECO:0000256" key="2">
    <source>
        <dbReference type="ARBA" id="ARBA00006763"/>
    </source>
</evidence>
<dbReference type="InterPro" id="IPR031100">
    <property type="entry name" value="LOG_fam"/>
</dbReference>
<evidence type="ECO:0000313" key="5">
    <source>
        <dbReference type="Proteomes" id="UP001347174"/>
    </source>
</evidence>
<dbReference type="NCBIfam" id="TIGR00730">
    <property type="entry name" value="Rossman fold protein, TIGR00730 family"/>
    <property type="match status" value="1"/>
</dbReference>
<dbReference type="Proteomes" id="UP001347174">
    <property type="component" value="Chromosome"/>
</dbReference>
<keyword evidence="5" id="KW-1185">Reference proteome</keyword>